<dbReference type="SMART" id="SM00650">
    <property type="entry name" value="rADc"/>
    <property type="match status" value="1"/>
</dbReference>
<dbReference type="InterPro" id="IPR001737">
    <property type="entry name" value="KsgA/Erm"/>
</dbReference>
<feature type="domain" description="Ribosomal RNA adenine methylase transferase N-terminal" evidence="9">
    <location>
        <begin position="23"/>
        <end position="192"/>
    </location>
</feature>
<feature type="binding site" evidence="7 8">
    <location>
        <position position="18"/>
    </location>
    <ligand>
        <name>S-adenosyl-L-methionine</name>
        <dbReference type="ChEBI" id="CHEBI:59789"/>
    </ligand>
</feature>
<sequence>MGDSPVPAAIKHLGQNFLIDPNIVRKIISVAELSPNDSVLEIGPGRGILTDALCQSAGRVTAIEIDSRLHAYLTERPTQFQNLTLVLGDAMTYPLEQLPLGTIVVSNLPYYLSTPLLFRLLEQPQRITRLVLMLQNEVADRLVAKSGSSDYGLLSVMAQYSADITKAFKVSPQCFRPRPGVDSAVVLLRTKGRIEQVREIRDQFAALVRAAFAHRRKTLVNSLRDQGYDQQHVVAALTALHLSLSIRAENLSLDKFIALTQQIHGSPHSSRLRRTDQLS</sequence>
<evidence type="ECO:0000256" key="4">
    <source>
        <dbReference type="ARBA" id="ARBA00022679"/>
    </source>
</evidence>
<dbReference type="InterPro" id="IPR029063">
    <property type="entry name" value="SAM-dependent_MTases_sf"/>
</dbReference>
<reference evidence="10 11" key="1">
    <citation type="journal article" date="2020" name="ISME J.">
        <title>Enrichment and physiological characterization of a novel comammox Nitrospira indicates ammonium inhibition of complete nitrification.</title>
        <authorList>
            <person name="Sakoula D."/>
            <person name="Koch H."/>
            <person name="Frank J."/>
            <person name="Jetten M.S.M."/>
            <person name="van Kessel M.A.H.J."/>
            <person name="Lucker S."/>
        </authorList>
    </citation>
    <scope>NUCLEOTIDE SEQUENCE [LARGE SCALE GENOMIC DNA]</scope>
    <source>
        <strain evidence="10">Comreactor17</strain>
    </source>
</reference>
<evidence type="ECO:0000256" key="3">
    <source>
        <dbReference type="ARBA" id="ARBA00022603"/>
    </source>
</evidence>
<keyword evidence="2 7" id="KW-0698">rRNA processing</keyword>
<comment type="similarity">
    <text evidence="7">Belongs to the class I-like SAM-binding methyltransferase superfamily. rRNA adenine N(6)-methyltransferase family. RsmA subfamily.</text>
</comment>
<comment type="subcellular location">
    <subcellularLocation>
        <location evidence="7">Cytoplasm</location>
    </subcellularLocation>
</comment>
<dbReference type="GO" id="GO:0003723">
    <property type="term" value="F:RNA binding"/>
    <property type="evidence" value="ECO:0007669"/>
    <property type="project" value="UniProtKB-UniRule"/>
</dbReference>
<dbReference type="NCBIfam" id="TIGR00755">
    <property type="entry name" value="ksgA"/>
    <property type="match status" value="1"/>
</dbReference>
<dbReference type="PANTHER" id="PTHR11727:SF7">
    <property type="entry name" value="DIMETHYLADENOSINE TRANSFERASE-RELATED"/>
    <property type="match status" value="1"/>
</dbReference>
<comment type="catalytic activity">
    <reaction evidence="7">
        <text>adenosine(1518)/adenosine(1519) in 16S rRNA + 4 S-adenosyl-L-methionine = N(6)-dimethyladenosine(1518)/N(6)-dimethyladenosine(1519) in 16S rRNA + 4 S-adenosyl-L-homocysteine + 4 H(+)</text>
        <dbReference type="Rhea" id="RHEA:19609"/>
        <dbReference type="Rhea" id="RHEA-COMP:10232"/>
        <dbReference type="Rhea" id="RHEA-COMP:10233"/>
        <dbReference type="ChEBI" id="CHEBI:15378"/>
        <dbReference type="ChEBI" id="CHEBI:57856"/>
        <dbReference type="ChEBI" id="CHEBI:59789"/>
        <dbReference type="ChEBI" id="CHEBI:74411"/>
        <dbReference type="ChEBI" id="CHEBI:74493"/>
        <dbReference type="EC" id="2.1.1.182"/>
    </reaction>
</comment>
<keyword evidence="6 7" id="KW-0694">RNA-binding</keyword>
<keyword evidence="5 7" id="KW-0949">S-adenosyl-L-methionine</keyword>
<dbReference type="Proteomes" id="UP000593737">
    <property type="component" value="Chromosome"/>
</dbReference>
<dbReference type="Gene3D" id="1.10.8.100">
    <property type="entry name" value="Ribosomal RNA adenine dimethylase-like, domain 2"/>
    <property type="match status" value="1"/>
</dbReference>
<name>A0A7S8FHK1_9BACT</name>
<evidence type="ECO:0000256" key="7">
    <source>
        <dbReference type="HAMAP-Rule" id="MF_00607"/>
    </source>
</evidence>
<dbReference type="PROSITE" id="PS01131">
    <property type="entry name" value="RRNA_A_DIMETH"/>
    <property type="match status" value="1"/>
</dbReference>
<dbReference type="Gene3D" id="3.40.50.150">
    <property type="entry name" value="Vaccinia Virus protein VP39"/>
    <property type="match status" value="1"/>
</dbReference>
<dbReference type="GO" id="GO:0005829">
    <property type="term" value="C:cytosol"/>
    <property type="evidence" value="ECO:0007669"/>
    <property type="project" value="TreeGrafter"/>
</dbReference>
<comment type="function">
    <text evidence="7">Specifically dimethylates two adjacent adenosines (A1518 and A1519) in the loop of a conserved hairpin near the 3'-end of 16S rRNA in the 30S particle. May play a critical role in biogenesis of 30S subunits.</text>
</comment>
<dbReference type="InterPro" id="IPR011530">
    <property type="entry name" value="rRNA_adenine_dimethylase"/>
</dbReference>
<evidence type="ECO:0000256" key="1">
    <source>
        <dbReference type="ARBA" id="ARBA00022490"/>
    </source>
</evidence>
<dbReference type="InterPro" id="IPR020596">
    <property type="entry name" value="rRNA_Ade_Mease_Trfase_CS"/>
</dbReference>
<dbReference type="PROSITE" id="PS51689">
    <property type="entry name" value="SAM_RNA_A_N6_MT"/>
    <property type="match status" value="1"/>
</dbReference>
<evidence type="ECO:0000313" key="11">
    <source>
        <dbReference type="Proteomes" id="UP000593737"/>
    </source>
</evidence>
<feature type="binding site" evidence="7 8">
    <location>
        <position position="89"/>
    </location>
    <ligand>
        <name>S-adenosyl-L-methionine</name>
        <dbReference type="ChEBI" id="CHEBI:59789"/>
    </ligand>
</feature>
<feature type="binding site" evidence="7 8">
    <location>
        <position position="16"/>
    </location>
    <ligand>
        <name>S-adenosyl-L-methionine</name>
        <dbReference type="ChEBI" id="CHEBI:59789"/>
    </ligand>
</feature>
<feature type="binding site" evidence="7 8">
    <location>
        <position position="43"/>
    </location>
    <ligand>
        <name>S-adenosyl-L-methionine</name>
        <dbReference type="ChEBI" id="CHEBI:59789"/>
    </ligand>
</feature>
<dbReference type="EC" id="2.1.1.182" evidence="7"/>
<feature type="binding site" evidence="7 8">
    <location>
        <position position="107"/>
    </location>
    <ligand>
        <name>S-adenosyl-L-methionine</name>
        <dbReference type="ChEBI" id="CHEBI:59789"/>
    </ligand>
</feature>
<dbReference type="InterPro" id="IPR023165">
    <property type="entry name" value="rRNA_Ade_diMease-like_C"/>
</dbReference>
<evidence type="ECO:0000313" key="10">
    <source>
        <dbReference type="EMBL" id="QPD05998.1"/>
    </source>
</evidence>
<evidence type="ECO:0000256" key="6">
    <source>
        <dbReference type="ARBA" id="ARBA00022884"/>
    </source>
</evidence>
<dbReference type="AlphaFoldDB" id="A0A7S8FHK1"/>
<feature type="binding site" evidence="7 8">
    <location>
        <position position="64"/>
    </location>
    <ligand>
        <name>S-adenosyl-L-methionine</name>
        <dbReference type="ChEBI" id="CHEBI:59789"/>
    </ligand>
</feature>
<protein>
    <recommendedName>
        <fullName evidence="7">Ribosomal RNA small subunit methyltransferase A</fullName>
        <ecNumber evidence="7">2.1.1.182</ecNumber>
    </recommendedName>
    <alternativeName>
        <fullName evidence="7">16S rRNA (adenine(1518)-N(6)/adenine(1519)-N(6))-dimethyltransferase</fullName>
    </alternativeName>
    <alternativeName>
        <fullName evidence="7">16S rRNA dimethyladenosine transferase</fullName>
    </alternativeName>
    <alternativeName>
        <fullName evidence="7">16S rRNA dimethylase</fullName>
    </alternativeName>
    <alternativeName>
        <fullName evidence="7">S-adenosylmethionine-6-N', N'-adenosyl(rRNA) dimethyltransferase</fullName>
    </alternativeName>
</protein>
<dbReference type="HAMAP" id="MF_00607">
    <property type="entry name" value="16SrRNA_methyltr_A"/>
    <property type="match status" value="1"/>
</dbReference>
<keyword evidence="1 7" id="KW-0963">Cytoplasm</keyword>
<dbReference type="SUPFAM" id="SSF53335">
    <property type="entry name" value="S-adenosyl-L-methionine-dependent methyltransferases"/>
    <property type="match status" value="1"/>
</dbReference>
<evidence type="ECO:0000259" key="9">
    <source>
        <dbReference type="SMART" id="SM00650"/>
    </source>
</evidence>
<gene>
    <name evidence="7" type="primary">rsmA</name>
    <name evidence="7" type="synonym">ksgA</name>
    <name evidence="10" type="ORF">Nkreftii_003772</name>
</gene>
<organism evidence="10 11">
    <name type="scientific">Candidatus Nitrospira kreftii</name>
    <dbReference type="NCBI Taxonomy" id="2652173"/>
    <lineage>
        <taxon>Bacteria</taxon>
        <taxon>Pseudomonadati</taxon>
        <taxon>Nitrospirota</taxon>
        <taxon>Nitrospiria</taxon>
        <taxon>Nitrospirales</taxon>
        <taxon>Nitrospiraceae</taxon>
        <taxon>Nitrospira</taxon>
    </lineage>
</organism>
<dbReference type="KEGG" id="nkf:Nkreftii_003772"/>
<dbReference type="CDD" id="cd02440">
    <property type="entry name" value="AdoMet_MTases"/>
    <property type="match status" value="1"/>
</dbReference>
<dbReference type="FunFam" id="3.40.50.150:FF:000023">
    <property type="entry name" value="Ribosomal RNA small subunit methyltransferase A"/>
    <property type="match status" value="1"/>
</dbReference>
<keyword evidence="3 7" id="KW-0489">Methyltransferase</keyword>
<evidence type="ECO:0000256" key="8">
    <source>
        <dbReference type="PROSITE-ProRule" id="PRU01026"/>
    </source>
</evidence>
<accession>A0A7S8FHK1</accession>
<keyword evidence="4 7" id="KW-0808">Transferase</keyword>
<dbReference type="Pfam" id="PF00398">
    <property type="entry name" value="RrnaAD"/>
    <property type="match status" value="1"/>
</dbReference>
<dbReference type="EMBL" id="CP047423">
    <property type="protein sequence ID" value="QPD05998.1"/>
    <property type="molecule type" value="Genomic_DNA"/>
</dbReference>
<proteinExistence type="inferred from homology"/>
<evidence type="ECO:0000256" key="5">
    <source>
        <dbReference type="ARBA" id="ARBA00022691"/>
    </source>
</evidence>
<dbReference type="GO" id="GO:0052908">
    <property type="term" value="F:16S rRNA (adenine(1518)-N(6)/adenine(1519)-N(6))-dimethyltransferase activity"/>
    <property type="evidence" value="ECO:0007669"/>
    <property type="project" value="UniProtKB-EC"/>
</dbReference>
<evidence type="ECO:0000256" key="2">
    <source>
        <dbReference type="ARBA" id="ARBA00022552"/>
    </source>
</evidence>
<dbReference type="InterPro" id="IPR020598">
    <property type="entry name" value="rRNA_Ade_methylase_Trfase_N"/>
</dbReference>
<dbReference type="PANTHER" id="PTHR11727">
    <property type="entry name" value="DIMETHYLADENOSINE TRANSFERASE"/>
    <property type="match status" value="1"/>
</dbReference>